<evidence type="ECO:0000313" key="3">
    <source>
        <dbReference type="Proteomes" id="UP001066276"/>
    </source>
</evidence>
<comment type="caution">
    <text evidence="2">The sequence shown here is derived from an EMBL/GenBank/DDBJ whole genome shotgun (WGS) entry which is preliminary data.</text>
</comment>
<accession>A0AAV7LL34</accession>
<feature type="region of interest" description="Disordered" evidence="1">
    <location>
        <begin position="1"/>
        <end position="122"/>
    </location>
</feature>
<dbReference type="AlphaFoldDB" id="A0AAV7LL34"/>
<keyword evidence="3" id="KW-1185">Reference proteome</keyword>
<proteinExistence type="predicted"/>
<gene>
    <name evidence="2" type="ORF">NDU88_005298</name>
</gene>
<dbReference type="EMBL" id="JANPWB010000015">
    <property type="protein sequence ID" value="KAJ1092186.1"/>
    <property type="molecule type" value="Genomic_DNA"/>
</dbReference>
<sequence length="122" mass="13718">MPGKRYSRSRANSVSGCLTTGGPTSETQTRTSGLEGRRKRRRCAERRTQLARTGEPPSLRITGHGSRDHRERPTHSLTLNRACHRCPQHRDSEQRRSASPIPPPLHGPPRKRPDRRCGLRGA</sequence>
<feature type="compositionally biased region" description="Polar residues" evidence="1">
    <location>
        <begin position="9"/>
        <end position="32"/>
    </location>
</feature>
<name>A0AAV7LL34_PLEWA</name>
<dbReference type="Proteomes" id="UP001066276">
    <property type="component" value="Chromosome 11"/>
</dbReference>
<reference evidence="2" key="1">
    <citation type="journal article" date="2022" name="bioRxiv">
        <title>Sequencing and chromosome-scale assembly of the giantPleurodeles waltlgenome.</title>
        <authorList>
            <person name="Brown T."/>
            <person name="Elewa A."/>
            <person name="Iarovenko S."/>
            <person name="Subramanian E."/>
            <person name="Araus A.J."/>
            <person name="Petzold A."/>
            <person name="Susuki M."/>
            <person name="Suzuki K.-i.T."/>
            <person name="Hayashi T."/>
            <person name="Toyoda A."/>
            <person name="Oliveira C."/>
            <person name="Osipova E."/>
            <person name="Leigh N.D."/>
            <person name="Simon A."/>
            <person name="Yun M.H."/>
        </authorList>
    </citation>
    <scope>NUCLEOTIDE SEQUENCE</scope>
    <source>
        <strain evidence="2">20211129_DDA</strain>
        <tissue evidence="2">Liver</tissue>
    </source>
</reference>
<evidence type="ECO:0000313" key="2">
    <source>
        <dbReference type="EMBL" id="KAJ1092186.1"/>
    </source>
</evidence>
<organism evidence="2 3">
    <name type="scientific">Pleurodeles waltl</name>
    <name type="common">Iberian ribbed newt</name>
    <dbReference type="NCBI Taxonomy" id="8319"/>
    <lineage>
        <taxon>Eukaryota</taxon>
        <taxon>Metazoa</taxon>
        <taxon>Chordata</taxon>
        <taxon>Craniata</taxon>
        <taxon>Vertebrata</taxon>
        <taxon>Euteleostomi</taxon>
        <taxon>Amphibia</taxon>
        <taxon>Batrachia</taxon>
        <taxon>Caudata</taxon>
        <taxon>Salamandroidea</taxon>
        <taxon>Salamandridae</taxon>
        <taxon>Pleurodelinae</taxon>
        <taxon>Pleurodeles</taxon>
    </lineage>
</organism>
<feature type="compositionally biased region" description="Basic and acidic residues" evidence="1">
    <location>
        <begin position="65"/>
        <end position="74"/>
    </location>
</feature>
<protein>
    <submittedName>
        <fullName evidence="2">Uncharacterized protein</fullName>
    </submittedName>
</protein>
<evidence type="ECO:0000256" key="1">
    <source>
        <dbReference type="SAM" id="MobiDB-lite"/>
    </source>
</evidence>